<comment type="caution">
    <text evidence="11">The sequence shown here is derived from an EMBL/GenBank/DDBJ whole genome shotgun (WGS) entry which is preliminary data.</text>
</comment>
<feature type="transmembrane region" description="Helical" evidence="9">
    <location>
        <begin position="86"/>
        <end position="110"/>
    </location>
</feature>
<evidence type="ECO:0000256" key="9">
    <source>
        <dbReference type="SAM" id="Phobius"/>
    </source>
</evidence>
<evidence type="ECO:0000256" key="8">
    <source>
        <dbReference type="ARBA" id="ARBA00038436"/>
    </source>
</evidence>
<evidence type="ECO:0000256" key="7">
    <source>
        <dbReference type="ARBA" id="ARBA00023136"/>
    </source>
</evidence>
<feature type="transmembrane region" description="Helical" evidence="9">
    <location>
        <begin position="46"/>
        <end position="65"/>
    </location>
</feature>
<comment type="subcellular location">
    <subcellularLocation>
        <location evidence="1">Cell inner membrane</location>
        <topology evidence="1">Multi-pass membrane protein</topology>
    </subcellularLocation>
</comment>
<keyword evidence="4" id="KW-0997">Cell inner membrane</keyword>
<dbReference type="InterPro" id="IPR055348">
    <property type="entry name" value="DctQ"/>
</dbReference>
<proteinExistence type="inferred from homology"/>
<keyword evidence="6 9" id="KW-1133">Transmembrane helix</keyword>
<gene>
    <name evidence="11" type="ORF">WMQ36_18110</name>
</gene>
<organism evidence="11 12">
    <name type="scientific">Enterocloster hominis</name>
    <name type="common">ex Hitch et al. 2024</name>
    <dbReference type="NCBI Taxonomy" id="1917870"/>
    <lineage>
        <taxon>Bacteria</taxon>
        <taxon>Bacillati</taxon>
        <taxon>Bacillota</taxon>
        <taxon>Clostridia</taxon>
        <taxon>Lachnospirales</taxon>
        <taxon>Lachnospiraceae</taxon>
        <taxon>Enterocloster</taxon>
    </lineage>
</organism>
<protein>
    <submittedName>
        <fullName evidence="11">TRAP transporter small permease</fullName>
    </submittedName>
</protein>
<evidence type="ECO:0000259" key="10">
    <source>
        <dbReference type="Pfam" id="PF04290"/>
    </source>
</evidence>
<comment type="similarity">
    <text evidence="8">Belongs to the TRAP transporter small permease family.</text>
</comment>
<dbReference type="Pfam" id="PF04290">
    <property type="entry name" value="DctQ"/>
    <property type="match status" value="1"/>
</dbReference>
<evidence type="ECO:0000313" key="11">
    <source>
        <dbReference type="EMBL" id="MEQ2426890.1"/>
    </source>
</evidence>
<feature type="transmembrane region" description="Helical" evidence="9">
    <location>
        <begin position="122"/>
        <end position="145"/>
    </location>
</feature>
<evidence type="ECO:0000313" key="12">
    <source>
        <dbReference type="Proteomes" id="UP001454086"/>
    </source>
</evidence>
<dbReference type="InterPro" id="IPR007387">
    <property type="entry name" value="TRAP_DctQ"/>
</dbReference>
<dbReference type="PANTHER" id="PTHR35011:SF2">
    <property type="entry name" value="2,3-DIKETO-L-GULONATE TRAP TRANSPORTER SMALL PERMEASE PROTEIN YIAM"/>
    <property type="match status" value="1"/>
</dbReference>
<dbReference type="RefSeq" id="WP_008719186.1">
    <property type="nucleotide sequence ID" value="NZ_JBBMFM010000078.1"/>
</dbReference>
<feature type="transmembrane region" description="Helical" evidence="9">
    <location>
        <begin position="12"/>
        <end position="34"/>
    </location>
</feature>
<name>A0ABV1D924_9FIRM</name>
<evidence type="ECO:0000256" key="2">
    <source>
        <dbReference type="ARBA" id="ARBA00022448"/>
    </source>
</evidence>
<keyword evidence="12" id="KW-1185">Reference proteome</keyword>
<sequence>MKGLIGRIEIILAGTAMSIAVIATFLNVICRYCFNHPIYQAEEIATSMFVWLVFVGASACFNENMHIGIDCLVNLLPVKARKGVQIFTDVAMILINIVMAYMAITITISARMKLTSALRIPYSFIDAAAAIGFVCMTVHSVEFLIRDIRSFNVRETTEGGEG</sequence>
<dbReference type="Proteomes" id="UP001454086">
    <property type="component" value="Unassembled WGS sequence"/>
</dbReference>
<accession>A0ABV1D924</accession>
<dbReference type="EMBL" id="JBBMFM010000078">
    <property type="protein sequence ID" value="MEQ2426890.1"/>
    <property type="molecule type" value="Genomic_DNA"/>
</dbReference>
<reference evidence="11 12" key="1">
    <citation type="submission" date="2024-03" db="EMBL/GenBank/DDBJ databases">
        <title>Human intestinal bacterial collection.</title>
        <authorList>
            <person name="Pauvert C."/>
            <person name="Hitch T.C.A."/>
            <person name="Clavel T."/>
        </authorList>
    </citation>
    <scope>NUCLEOTIDE SEQUENCE [LARGE SCALE GENOMIC DNA]</scope>
    <source>
        <strain evidence="11 12">CLA-SR-H021</strain>
    </source>
</reference>
<evidence type="ECO:0000256" key="4">
    <source>
        <dbReference type="ARBA" id="ARBA00022519"/>
    </source>
</evidence>
<keyword evidence="5 9" id="KW-0812">Transmembrane</keyword>
<evidence type="ECO:0000256" key="5">
    <source>
        <dbReference type="ARBA" id="ARBA00022692"/>
    </source>
</evidence>
<evidence type="ECO:0000256" key="1">
    <source>
        <dbReference type="ARBA" id="ARBA00004429"/>
    </source>
</evidence>
<dbReference type="PANTHER" id="PTHR35011">
    <property type="entry name" value="2,3-DIKETO-L-GULONATE TRAP TRANSPORTER SMALL PERMEASE PROTEIN YIAM"/>
    <property type="match status" value="1"/>
</dbReference>
<evidence type="ECO:0000256" key="6">
    <source>
        <dbReference type="ARBA" id="ARBA00022989"/>
    </source>
</evidence>
<keyword evidence="2" id="KW-0813">Transport</keyword>
<keyword evidence="3" id="KW-1003">Cell membrane</keyword>
<evidence type="ECO:0000256" key="3">
    <source>
        <dbReference type="ARBA" id="ARBA00022475"/>
    </source>
</evidence>
<feature type="domain" description="Tripartite ATP-independent periplasmic transporters DctQ component" evidence="10">
    <location>
        <begin position="21"/>
        <end position="149"/>
    </location>
</feature>
<keyword evidence="7 9" id="KW-0472">Membrane</keyword>